<feature type="domain" description="Lon proteolytic" evidence="17">
    <location>
        <begin position="609"/>
        <end position="795"/>
    </location>
</feature>
<feature type="active site" evidence="10 12">
    <location>
        <position position="701"/>
    </location>
</feature>
<reference evidence="19 20" key="1">
    <citation type="journal article" date="2010" name="Nature">
        <title>The genome of a songbird.</title>
        <authorList>
            <person name="Warren W.C."/>
            <person name="Clayton D.F."/>
            <person name="Ellegren H."/>
            <person name="Arnold A.P."/>
            <person name="Hillier L.W."/>
            <person name="Kunstner A."/>
            <person name="Searle S."/>
            <person name="White S."/>
            <person name="Vilella A.J."/>
            <person name="Fairley S."/>
            <person name="Heger A."/>
            <person name="Kong L."/>
            <person name="Ponting C.P."/>
            <person name="Jarvis E.D."/>
            <person name="Mello C.V."/>
            <person name="Minx P."/>
            <person name="Lovell P."/>
            <person name="Velho T.A."/>
            <person name="Ferris M."/>
            <person name="Balakrishnan C.N."/>
            <person name="Sinha S."/>
            <person name="Blatti C."/>
            <person name="London S.E."/>
            <person name="Li Y."/>
            <person name="Lin Y.C."/>
            <person name="George J."/>
            <person name="Sweedler J."/>
            <person name="Southey B."/>
            <person name="Gunaratne P."/>
            <person name="Watson M."/>
            <person name="Nam K."/>
            <person name="Backstrom N."/>
            <person name="Smeds L."/>
            <person name="Nabholz B."/>
            <person name="Itoh Y."/>
            <person name="Whitney O."/>
            <person name="Pfenning A.R."/>
            <person name="Howard J."/>
            <person name="Volker M."/>
            <person name="Skinner B.M."/>
            <person name="Griffin D.K."/>
            <person name="Ye L."/>
            <person name="McLaren W.M."/>
            <person name="Flicek P."/>
            <person name="Quesada V."/>
            <person name="Velasco G."/>
            <person name="Lopez-Otin C."/>
            <person name="Puente X.S."/>
            <person name="Olender T."/>
            <person name="Lancet D."/>
            <person name="Smit A.F."/>
            <person name="Hubley R."/>
            <person name="Konkel M.K."/>
            <person name="Walker J.A."/>
            <person name="Batzer M.A."/>
            <person name="Gu W."/>
            <person name="Pollock D.D."/>
            <person name="Chen L."/>
            <person name="Cheng Z."/>
            <person name="Eichler E.E."/>
            <person name="Stapley J."/>
            <person name="Slate J."/>
            <person name="Ekblom R."/>
            <person name="Birkhead T."/>
            <person name="Burke T."/>
            <person name="Burt D."/>
            <person name="Scharff C."/>
            <person name="Adam I."/>
            <person name="Richard H."/>
            <person name="Sultan M."/>
            <person name="Soldatov A."/>
            <person name="Lehrach H."/>
            <person name="Edwards S.V."/>
            <person name="Yang S.P."/>
            <person name="Li X."/>
            <person name="Graves T."/>
            <person name="Fulton L."/>
            <person name="Nelson J."/>
            <person name="Chinwalla A."/>
            <person name="Hou S."/>
            <person name="Mardis E.R."/>
            <person name="Wilson R.K."/>
        </authorList>
    </citation>
    <scope>NUCLEOTIDE SEQUENCE [LARGE SCALE GENOMIC DNA]</scope>
</reference>
<dbReference type="InterPro" id="IPR003593">
    <property type="entry name" value="AAA+_ATPase"/>
</dbReference>
<protein>
    <recommendedName>
        <fullName evidence="10">Lon protease homolog 2, peroxisomal</fullName>
        <ecNumber evidence="10">3.4.21.-</ecNumber>
    </recommendedName>
</protein>
<dbReference type="InterPro" id="IPR008269">
    <property type="entry name" value="Lon_proteolytic"/>
</dbReference>
<reference evidence="19" key="2">
    <citation type="submission" date="2025-08" db="UniProtKB">
        <authorList>
            <consortium name="Ensembl"/>
        </authorList>
    </citation>
    <scope>IDENTIFICATION</scope>
</reference>
<dbReference type="InterPro" id="IPR046336">
    <property type="entry name" value="Lon_prtase_N_sf"/>
</dbReference>
<keyword evidence="7" id="KW-0007">Acetylation</keyword>
<dbReference type="InterPro" id="IPR014721">
    <property type="entry name" value="Ribsml_uS5_D2-typ_fold_subgr"/>
</dbReference>
<feature type="domain" description="Lon N-terminal" evidence="18">
    <location>
        <begin position="13"/>
        <end position="222"/>
    </location>
</feature>
<evidence type="ECO:0000313" key="19">
    <source>
        <dbReference type="Ensembl" id="ENSTGUP00000038153.1"/>
    </source>
</evidence>
<keyword evidence="3 10" id="KW-0547">Nucleotide-binding</keyword>
<dbReference type="Pfam" id="PF00004">
    <property type="entry name" value="AAA"/>
    <property type="match status" value="1"/>
</dbReference>
<dbReference type="InterPro" id="IPR027065">
    <property type="entry name" value="Lon_Prtase"/>
</dbReference>
<evidence type="ECO:0000256" key="6">
    <source>
        <dbReference type="ARBA" id="ARBA00022840"/>
    </source>
</evidence>
<dbReference type="InterPro" id="IPR008268">
    <property type="entry name" value="Peptidase_S16_AS"/>
</dbReference>
<dbReference type="PIRSF" id="PIRSF001174">
    <property type="entry name" value="Lon_proteas"/>
    <property type="match status" value="1"/>
</dbReference>
<dbReference type="Gene3D" id="1.20.5.5270">
    <property type="match status" value="1"/>
</dbReference>
<evidence type="ECO:0000256" key="2">
    <source>
        <dbReference type="ARBA" id="ARBA00022670"/>
    </source>
</evidence>
<keyword evidence="6 10" id="KW-0067">ATP-binding</keyword>
<dbReference type="InterPro" id="IPR020568">
    <property type="entry name" value="Ribosomal_Su5_D2-typ_SF"/>
</dbReference>
<evidence type="ECO:0000256" key="15">
    <source>
        <dbReference type="RuleBase" id="RU000591"/>
    </source>
</evidence>
<dbReference type="Gene3D" id="1.10.8.60">
    <property type="match status" value="1"/>
</dbReference>
<evidence type="ECO:0000259" key="17">
    <source>
        <dbReference type="PROSITE" id="PS51786"/>
    </source>
</evidence>
<dbReference type="SUPFAM" id="SSF52540">
    <property type="entry name" value="P-loop containing nucleoside triphosphate hydrolases"/>
    <property type="match status" value="1"/>
</dbReference>
<dbReference type="GO" id="GO:0016887">
    <property type="term" value="F:ATP hydrolysis activity"/>
    <property type="evidence" value="ECO:0007669"/>
    <property type="project" value="UniProtKB-UniRule"/>
</dbReference>
<dbReference type="GO" id="GO:0016558">
    <property type="term" value="P:protein import into peroxisome matrix"/>
    <property type="evidence" value="ECO:0007669"/>
    <property type="project" value="UniProtKB-UniRule"/>
</dbReference>
<evidence type="ECO:0000256" key="13">
    <source>
        <dbReference type="PIRSR" id="PIRSR001174-2"/>
    </source>
</evidence>
<dbReference type="FunFam" id="2.30.130.40:FF:000003">
    <property type="entry name" value="Lon protease homolog 2, peroxisomal"/>
    <property type="match status" value="1"/>
</dbReference>
<evidence type="ECO:0000256" key="1">
    <source>
        <dbReference type="ARBA" id="ARBA00004253"/>
    </source>
</evidence>
<evidence type="ECO:0000313" key="20">
    <source>
        <dbReference type="Proteomes" id="UP000007754"/>
    </source>
</evidence>
<dbReference type="EC" id="3.4.21.-" evidence="10"/>
<dbReference type="InterPro" id="IPR003111">
    <property type="entry name" value="Lon_prtase_N"/>
</dbReference>
<dbReference type="HAMAP" id="MF_03121">
    <property type="entry name" value="lonp2_euk"/>
    <property type="match status" value="1"/>
</dbReference>
<evidence type="ECO:0000256" key="4">
    <source>
        <dbReference type="ARBA" id="ARBA00022801"/>
    </source>
</evidence>
<evidence type="ECO:0000256" key="10">
    <source>
        <dbReference type="HAMAP-Rule" id="MF_03121"/>
    </source>
</evidence>
<dbReference type="AlphaFoldDB" id="A0A674HUT0"/>
<dbReference type="PANTHER" id="PTHR10046">
    <property type="entry name" value="ATP DEPENDENT LON PROTEASE FAMILY MEMBER"/>
    <property type="match status" value="1"/>
</dbReference>
<comment type="subunit">
    <text evidence="9">Interacts with PEX5. Interacts with TYSND1. May interact with enzymes involved in beta-oxidation of fatty acids, including ACOX1/AOX.</text>
</comment>
<dbReference type="Proteomes" id="UP000007754">
    <property type="component" value="Chromosome 11"/>
</dbReference>
<dbReference type="Pfam" id="PF22667">
    <property type="entry name" value="Lon_lid"/>
    <property type="match status" value="1"/>
</dbReference>
<dbReference type="InterPro" id="IPR015947">
    <property type="entry name" value="PUA-like_sf"/>
</dbReference>
<evidence type="ECO:0000256" key="11">
    <source>
        <dbReference type="PIRNR" id="PIRNR001174"/>
    </source>
</evidence>
<keyword evidence="8 10" id="KW-0576">Peroxisome</keyword>
<dbReference type="GO" id="GO:0016485">
    <property type="term" value="P:protein processing"/>
    <property type="evidence" value="ECO:0007669"/>
    <property type="project" value="UniProtKB-UniRule"/>
</dbReference>
<dbReference type="Pfam" id="PF05362">
    <property type="entry name" value="Lon_C"/>
    <property type="match status" value="1"/>
</dbReference>
<evidence type="ECO:0000256" key="3">
    <source>
        <dbReference type="ARBA" id="ARBA00022741"/>
    </source>
</evidence>
<reference evidence="19" key="3">
    <citation type="submission" date="2025-09" db="UniProtKB">
        <authorList>
            <consortium name="Ensembl"/>
        </authorList>
    </citation>
    <scope>IDENTIFICATION</scope>
</reference>
<dbReference type="FunFam" id="3.30.230.10:FF:000019">
    <property type="entry name" value="Lon protease homolog 2, peroxisomal"/>
    <property type="match status" value="1"/>
</dbReference>
<dbReference type="Pfam" id="PF02190">
    <property type="entry name" value="LON_substr_bdg"/>
    <property type="match status" value="1"/>
</dbReference>
<evidence type="ECO:0000256" key="8">
    <source>
        <dbReference type="ARBA" id="ARBA00023140"/>
    </source>
</evidence>
<dbReference type="FunFam" id="1.10.8.60:FF:000046">
    <property type="entry name" value="Lon protease homolog 2, peroxisomal"/>
    <property type="match status" value="1"/>
</dbReference>
<keyword evidence="2 10" id="KW-0645">Protease</keyword>
<dbReference type="PROSITE" id="PS51786">
    <property type="entry name" value="LON_PROTEOLYTIC"/>
    <property type="match status" value="1"/>
</dbReference>
<gene>
    <name evidence="10 19" type="primary">LONP2</name>
</gene>
<dbReference type="Gene3D" id="3.40.50.300">
    <property type="entry name" value="P-loop containing nucleotide triphosphate hydrolases"/>
    <property type="match status" value="1"/>
</dbReference>
<evidence type="ECO:0000256" key="7">
    <source>
        <dbReference type="ARBA" id="ARBA00022990"/>
    </source>
</evidence>
<organism evidence="19 20">
    <name type="scientific">Taeniopygia guttata</name>
    <name type="common">Zebra finch</name>
    <name type="synonym">Poephila guttata</name>
    <dbReference type="NCBI Taxonomy" id="59729"/>
    <lineage>
        <taxon>Eukaryota</taxon>
        <taxon>Metazoa</taxon>
        <taxon>Chordata</taxon>
        <taxon>Craniata</taxon>
        <taxon>Vertebrata</taxon>
        <taxon>Euteleostomi</taxon>
        <taxon>Archelosauria</taxon>
        <taxon>Archosauria</taxon>
        <taxon>Dinosauria</taxon>
        <taxon>Saurischia</taxon>
        <taxon>Theropoda</taxon>
        <taxon>Coelurosauria</taxon>
        <taxon>Aves</taxon>
        <taxon>Neognathae</taxon>
        <taxon>Neoaves</taxon>
        <taxon>Telluraves</taxon>
        <taxon>Australaves</taxon>
        <taxon>Passeriformes</taxon>
        <taxon>Passeroidea</taxon>
        <taxon>Estrildidae</taxon>
        <taxon>Estrildinae</taxon>
        <taxon>Taeniopygia</taxon>
    </lineage>
</organism>
<dbReference type="Ensembl" id="ENSTGUT00000041140.1">
    <property type="protein sequence ID" value="ENSTGUP00000038153.1"/>
    <property type="gene ID" value="ENSTGUG00000008667.2"/>
</dbReference>
<evidence type="ECO:0000256" key="9">
    <source>
        <dbReference type="ARBA" id="ARBA00046919"/>
    </source>
</evidence>
<feature type="active site" evidence="10 12">
    <location>
        <position position="744"/>
    </location>
</feature>
<comment type="function">
    <text evidence="10">ATP-dependent serine protease that mediates the selective degradation of misfolded and unassembled polypeptides in the peroxisomal matrix. Necessary for type 2 peroxisome targeting signal (PTS2)-containing protein processing and facilitates peroxisome matrix protein import.</text>
</comment>
<evidence type="ECO:0000259" key="18">
    <source>
        <dbReference type="PROSITE" id="PS51787"/>
    </source>
</evidence>
<dbReference type="SUPFAM" id="SSF54211">
    <property type="entry name" value="Ribosomal protein S5 domain 2-like"/>
    <property type="match status" value="1"/>
</dbReference>
<dbReference type="SMART" id="SM00382">
    <property type="entry name" value="AAA"/>
    <property type="match status" value="1"/>
</dbReference>
<dbReference type="InterPro" id="IPR004815">
    <property type="entry name" value="Lon_bac/euk-typ"/>
</dbReference>
<dbReference type="GO" id="GO:0005524">
    <property type="term" value="F:ATP binding"/>
    <property type="evidence" value="ECO:0007669"/>
    <property type="project" value="UniProtKB-UniRule"/>
</dbReference>
<dbReference type="NCBIfam" id="TIGR00763">
    <property type="entry name" value="lon"/>
    <property type="match status" value="1"/>
</dbReference>
<dbReference type="PRINTS" id="PR00830">
    <property type="entry name" value="ENDOLAPTASE"/>
</dbReference>
<evidence type="ECO:0000256" key="16">
    <source>
        <dbReference type="SAM" id="MobiDB-lite"/>
    </source>
</evidence>
<dbReference type="GO" id="GO:0006515">
    <property type="term" value="P:protein quality control for misfolded or incompletely synthesized proteins"/>
    <property type="evidence" value="ECO:0007669"/>
    <property type="project" value="UniProtKB-UniRule"/>
</dbReference>
<dbReference type="Gene3D" id="3.30.230.10">
    <property type="match status" value="1"/>
</dbReference>
<evidence type="ECO:0000256" key="14">
    <source>
        <dbReference type="PROSITE-ProRule" id="PRU01122"/>
    </source>
</evidence>
<comment type="subcellular location">
    <subcellularLocation>
        <location evidence="1 10">Peroxisome matrix</location>
    </subcellularLocation>
</comment>
<feature type="binding site" evidence="10 13">
    <location>
        <begin position="333"/>
        <end position="340"/>
    </location>
    <ligand>
        <name>ATP</name>
        <dbReference type="ChEBI" id="CHEBI:30616"/>
    </ligand>
</feature>
<dbReference type="InterPro" id="IPR003959">
    <property type="entry name" value="ATPase_AAA_core"/>
</dbReference>
<dbReference type="GO" id="GO:0004176">
    <property type="term" value="F:ATP-dependent peptidase activity"/>
    <property type="evidence" value="ECO:0007669"/>
    <property type="project" value="UniProtKB-UniRule"/>
</dbReference>
<evidence type="ECO:0000256" key="5">
    <source>
        <dbReference type="ARBA" id="ARBA00022825"/>
    </source>
</evidence>
<dbReference type="SMART" id="SM00464">
    <property type="entry name" value="LON"/>
    <property type="match status" value="1"/>
</dbReference>
<feature type="short sequence motif" description="Microbody targeting signal" evidence="10">
    <location>
        <begin position="808"/>
        <end position="810"/>
    </location>
</feature>
<keyword evidence="20" id="KW-1185">Reference proteome</keyword>
<comment type="similarity">
    <text evidence="10 11 14 15">Belongs to the peptidase S16 family.</text>
</comment>
<feature type="region of interest" description="Disordered" evidence="16">
    <location>
        <begin position="544"/>
        <end position="570"/>
    </location>
</feature>
<dbReference type="GO" id="GO:0005782">
    <property type="term" value="C:peroxisomal matrix"/>
    <property type="evidence" value="ECO:0007669"/>
    <property type="project" value="UniProtKB-SubCell"/>
</dbReference>
<dbReference type="CDD" id="cd19500">
    <property type="entry name" value="RecA-like_Lon"/>
    <property type="match status" value="1"/>
</dbReference>
<dbReference type="GO" id="GO:0004252">
    <property type="term" value="F:serine-type endopeptidase activity"/>
    <property type="evidence" value="ECO:0007669"/>
    <property type="project" value="UniProtKB-UniRule"/>
</dbReference>
<proteinExistence type="inferred from homology"/>
<dbReference type="FunFam" id="1.20.5.5270:FF:000003">
    <property type="entry name" value="Lon protease homolog 2, peroxisomal"/>
    <property type="match status" value="1"/>
</dbReference>
<dbReference type="InterPro" id="IPR054594">
    <property type="entry name" value="Lon_lid"/>
</dbReference>
<dbReference type="RefSeq" id="XP_072790622.1">
    <property type="nucleotide sequence ID" value="XM_072934521.1"/>
</dbReference>
<dbReference type="Gene3D" id="2.30.130.40">
    <property type="entry name" value="LON domain-like"/>
    <property type="match status" value="1"/>
</dbReference>
<dbReference type="InterPro" id="IPR027417">
    <property type="entry name" value="P-loop_NTPase"/>
</dbReference>
<dbReference type="InterPro" id="IPR027501">
    <property type="entry name" value="Lonp2_euk"/>
</dbReference>
<accession>A0A674HUT0</accession>
<dbReference type="GeneID" id="100219915"/>
<evidence type="ECO:0000256" key="12">
    <source>
        <dbReference type="PIRSR" id="PIRSR001174-1"/>
    </source>
</evidence>
<dbReference type="PROSITE" id="PS51787">
    <property type="entry name" value="LON_N"/>
    <property type="match status" value="1"/>
</dbReference>
<dbReference type="SUPFAM" id="SSF88697">
    <property type="entry name" value="PUA domain-like"/>
    <property type="match status" value="1"/>
</dbReference>
<dbReference type="GeneTree" id="ENSGT00530000063553"/>
<sequence length="810" mass="89455">MAAGSAIQIPTRLPLLLTHESVLLPGSTMRTSVDSPRNMQLVRSRLLKGTSLRSTIIGVIPNTSDPTSDCDDLPNLHRIGTAALAVQVVGSNWPKPHYTLLVTGLCRFQILQLLKEKPYPVAEVQQLDRLEQFTNGHKSEEELGELSEQFYKYAVQLVEMLDMSVPAVAKLRRLLDSLPREALPDILTSIIRTTNQEKLQVVAIRPNRRISHGSITEDEEEEEDHDDVVILEKKIRTSSMSEQALKVCLKEIKRLKKMPQSMPEYALTRNYLELMVELPWNKSTKDRLEIRAARIVLDNDHYAMEKLKKRVLEYLAVRQLKNNLKGPILCFVGPPGVGKTSVGRSIAKTLGREFHRIALGGVCDQSDIRGHRRTYVGSMPGRIINGLKTVGVNNPVFLLDEVDKLAKSLQGDPAAALLEVLDPEQNHSFTDHYLNVAFDLSQVLFIATANTTATIPPALLDRMEVIQVPGYTQEEKIEIAHRHLIPKQLELHGLTPQQIQIPQVTTLGIITRYTREAGVRALDRKLGAICRAVAVKVAEGQHKEAKPDRAEVGEGEDCKEHVTEDAKPESISDTADLALPPEMPILIDFHALKDILGPPMYDMEVSERLNQPGVAIGLAWTPLGGEIMFVEASRMDGEGQLTLTGQLGDVMKESAHLAISWLRSNAKRYQLTNASGNFDLLDNTDIHLHFPAGAVTKDGPSAGVTIATCLASLFSGRLVCSDVAMTGEITLRGLVLPVGGIKDKVLAAHRAGLKRIIIPQRNEKDLEEIPAHVRQDLTFVLAACLDEVLNAAFDGGFAVKARLEHLNSKL</sequence>
<dbReference type="PROSITE" id="PS01046">
    <property type="entry name" value="LON_SER"/>
    <property type="match status" value="1"/>
</dbReference>
<keyword evidence="4 10" id="KW-0378">Hydrolase</keyword>
<dbReference type="FunFam" id="3.40.50.300:FF:000382">
    <property type="entry name" value="Lon protease homolog 2, peroxisomal"/>
    <property type="match status" value="1"/>
</dbReference>
<keyword evidence="5 10" id="KW-0720">Serine protease</keyword>
<name>A0A674HUT0_TAEGU</name>